<dbReference type="Gene3D" id="2.40.420.20">
    <property type="match status" value="1"/>
</dbReference>
<feature type="domain" description="Multidrug resistance protein MdtA-like C-terminal permuted SH3" evidence="7">
    <location>
        <begin position="337"/>
        <end position="395"/>
    </location>
</feature>
<comment type="caution">
    <text evidence="8">The sequence shown here is derived from an EMBL/GenBank/DDBJ whole genome shotgun (WGS) entry which is preliminary data.</text>
</comment>
<feature type="domain" description="Multidrug resistance protein MdtA-like beta-barrel" evidence="6">
    <location>
        <begin position="241"/>
        <end position="331"/>
    </location>
</feature>
<reference evidence="8 9" key="1">
    <citation type="submission" date="2018-01" db="EMBL/GenBank/DDBJ databases">
        <title>The draft genome sequence of Halioglobus japonicus S1-36.</title>
        <authorList>
            <person name="Du Z.-J."/>
            <person name="Shi M.-J."/>
        </authorList>
    </citation>
    <scope>NUCLEOTIDE SEQUENCE [LARGE SCALE GENOMIC DNA]</scope>
    <source>
        <strain evidence="8 9">S1-36</strain>
    </source>
</reference>
<dbReference type="Gene3D" id="2.40.50.100">
    <property type="match status" value="1"/>
</dbReference>
<dbReference type="Proteomes" id="UP000235162">
    <property type="component" value="Unassembled WGS sequence"/>
</dbReference>
<dbReference type="InterPro" id="IPR006143">
    <property type="entry name" value="RND_pump_MFP"/>
</dbReference>
<sequence>MLRLTTWSPAASNLSNLERPRCISTAAFFFATFVGLFSGVKSMLRPLFAVLTLSLAVGCSEEAPPPPMIEVITDKVVLEPYQPEQEFVGRLQAIDDVAIQAKVGGYVHSRDFREGEIVEAGAILYTLDASEYDAALARAQAGLAAAVANQANAERNYKRGMGLIPSGSISQSEMDDLTAKKLDADAQFESAQAEVTSAEVNLGYTTIRAPISGRIGRSIVSVGDLVGPSTGNLTTLVSIDPIEALFRVSESTYVAAMKQRFAEELDVEKLRSVEVTLELTNGLVYPEVGRIDYFANRVDQTTGTLEARALIPNPGSLLVPGQYVRVILHETELLEGLFIPQAAVQADQQGAFVMMVNAESEVVRRNVELGFRLDTNVLVLEGLVEGDVIIVRGLQLVRPGMTVKATPMPLAADAPTTAPAAA</sequence>
<comment type="subcellular location">
    <subcellularLocation>
        <location evidence="1">Cell inner membrane</location>
        <topology evidence="1">Lipid-anchor</topology>
    </subcellularLocation>
</comment>
<evidence type="ECO:0000313" key="9">
    <source>
        <dbReference type="Proteomes" id="UP000235162"/>
    </source>
</evidence>
<evidence type="ECO:0000259" key="6">
    <source>
        <dbReference type="Pfam" id="PF25944"/>
    </source>
</evidence>
<dbReference type="InterPro" id="IPR058627">
    <property type="entry name" value="MdtA-like_C"/>
</dbReference>
<dbReference type="AlphaFoldDB" id="A0AAP8SMP4"/>
<keyword evidence="9" id="KW-1185">Reference proteome</keyword>
<dbReference type="Pfam" id="PF25917">
    <property type="entry name" value="BSH_RND"/>
    <property type="match status" value="1"/>
</dbReference>
<name>A0AAP8SMP4_9GAMM</name>
<dbReference type="EMBL" id="PKUR01000003">
    <property type="protein sequence ID" value="PLW85739.1"/>
    <property type="molecule type" value="Genomic_DNA"/>
</dbReference>
<dbReference type="SUPFAM" id="SSF111369">
    <property type="entry name" value="HlyD-like secretion proteins"/>
    <property type="match status" value="1"/>
</dbReference>
<dbReference type="NCBIfam" id="TIGR01730">
    <property type="entry name" value="RND_mfp"/>
    <property type="match status" value="1"/>
</dbReference>
<feature type="domain" description="Multidrug resistance protein MdtA-like barrel-sandwich hybrid" evidence="5">
    <location>
        <begin position="97"/>
        <end position="232"/>
    </location>
</feature>
<feature type="domain" description="Multidrug resistance protein MdtA-like alpha-helical hairpin" evidence="4">
    <location>
        <begin position="136"/>
        <end position="205"/>
    </location>
</feature>
<evidence type="ECO:0000259" key="4">
    <source>
        <dbReference type="Pfam" id="PF25876"/>
    </source>
</evidence>
<feature type="transmembrane region" description="Helical" evidence="3">
    <location>
        <begin position="21"/>
        <end position="40"/>
    </location>
</feature>
<dbReference type="Gene3D" id="2.40.30.170">
    <property type="match status" value="1"/>
</dbReference>
<dbReference type="InterPro" id="IPR058624">
    <property type="entry name" value="MdtA-like_HH"/>
</dbReference>
<dbReference type="GO" id="GO:0005886">
    <property type="term" value="C:plasma membrane"/>
    <property type="evidence" value="ECO:0007669"/>
    <property type="project" value="TreeGrafter"/>
</dbReference>
<proteinExistence type="inferred from homology"/>
<dbReference type="Gene3D" id="1.10.287.470">
    <property type="entry name" value="Helix hairpin bin"/>
    <property type="match status" value="1"/>
</dbReference>
<dbReference type="PANTHER" id="PTHR30158">
    <property type="entry name" value="ACRA/E-RELATED COMPONENT OF DRUG EFFLUX TRANSPORTER"/>
    <property type="match status" value="1"/>
</dbReference>
<evidence type="ECO:0000259" key="7">
    <source>
        <dbReference type="Pfam" id="PF25967"/>
    </source>
</evidence>
<dbReference type="Pfam" id="PF25967">
    <property type="entry name" value="RND-MFP_C"/>
    <property type="match status" value="1"/>
</dbReference>
<dbReference type="InterPro" id="IPR058625">
    <property type="entry name" value="MdtA-like_BSH"/>
</dbReference>
<keyword evidence="3" id="KW-0472">Membrane</keyword>
<protein>
    <submittedName>
        <fullName evidence="8">Efflux RND transporter periplasmic adaptor subunit</fullName>
    </submittedName>
</protein>
<keyword evidence="3" id="KW-0812">Transmembrane</keyword>
<evidence type="ECO:0000259" key="5">
    <source>
        <dbReference type="Pfam" id="PF25917"/>
    </source>
</evidence>
<dbReference type="GO" id="GO:0046677">
    <property type="term" value="P:response to antibiotic"/>
    <property type="evidence" value="ECO:0007669"/>
    <property type="project" value="TreeGrafter"/>
</dbReference>
<comment type="similarity">
    <text evidence="2">Belongs to the membrane fusion protein (MFP) (TC 8.A.1) family.</text>
</comment>
<dbReference type="GO" id="GO:0022857">
    <property type="term" value="F:transmembrane transporter activity"/>
    <property type="evidence" value="ECO:0007669"/>
    <property type="project" value="InterPro"/>
</dbReference>
<evidence type="ECO:0000256" key="1">
    <source>
        <dbReference type="ARBA" id="ARBA00004519"/>
    </source>
</evidence>
<evidence type="ECO:0000256" key="3">
    <source>
        <dbReference type="SAM" id="Phobius"/>
    </source>
</evidence>
<dbReference type="Pfam" id="PF25944">
    <property type="entry name" value="Beta-barrel_RND"/>
    <property type="match status" value="1"/>
</dbReference>
<organism evidence="8 9">
    <name type="scientific">Halioglobus japonicus</name>
    <dbReference type="NCBI Taxonomy" id="930805"/>
    <lineage>
        <taxon>Bacteria</taxon>
        <taxon>Pseudomonadati</taxon>
        <taxon>Pseudomonadota</taxon>
        <taxon>Gammaproteobacteria</taxon>
        <taxon>Cellvibrionales</taxon>
        <taxon>Halieaceae</taxon>
        <taxon>Halioglobus</taxon>
    </lineage>
</organism>
<keyword evidence="3" id="KW-1133">Transmembrane helix</keyword>
<dbReference type="Pfam" id="PF25876">
    <property type="entry name" value="HH_MFP_RND"/>
    <property type="match status" value="1"/>
</dbReference>
<accession>A0AAP8SMP4</accession>
<evidence type="ECO:0000256" key="2">
    <source>
        <dbReference type="ARBA" id="ARBA00009477"/>
    </source>
</evidence>
<gene>
    <name evidence="8" type="ORF">C0029_14155</name>
</gene>
<evidence type="ECO:0000313" key="8">
    <source>
        <dbReference type="EMBL" id="PLW85739.1"/>
    </source>
</evidence>
<dbReference type="GO" id="GO:0030313">
    <property type="term" value="C:cell envelope"/>
    <property type="evidence" value="ECO:0007669"/>
    <property type="project" value="UniProtKB-SubCell"/>
</dbReference>
<dbReference type="InterPro" id="IPR058626">
    <property type="entry name" value="MdtA-like_b-barrel"/>
</dbReference>